<evidence type="ECO:0000313" key="2">
    <source>
        <dbReference type="EMBL" id="OZM72254.1"/>
    </source>
</evidence>
<protein>
    <submittedName>
        <fullName evidence="2">Uncharacterized protein</fullName>
    </submittedName>
</protein>
<dbReference type="EMBL" id="NKYE01000008">
    <property type="protein sequence ID" value="OZM72254.1"/>
    <property type="molecule type" value="Genomic_DNA"/>
</dbReference>
<organism evidence="2 3">
    <name type="scientific">Amycolatopsis antarctica</name>
    <dbReference type="NCBI Taxonomy" id="1854586"/>
    <lineage>
        <taxon>Bacteria</taxon>
        <taxon>Bacillati</taxon>
        <taxon>Actinomycetota</taxon>
        <taxon>Actinomycetes</taxon>
        <taxon>Pseudonocardiales</taxon>
        <taxon>Pseudonocardiaceae</taxon>
        <taxon>Amycolatopsis</taxon>
    </lineage>
</organism>
<dbReference type="RefSeq" id="WP_094863352.1">
    <property type="nucleotide sequence ID" value="NZ_NKYE01000008.1"/>
</dbReference>
<keyword evidence="3" id="KW-1185">Reference proteome</keyword>
<dbReference type="OrthoDB" id="3700443at2"/>
<feature type="transmembrane region" description="Helical" evidence="1">
    <location>
        <begin position="63"/>
        <end position="85"/>
    </location>
</feature>
<keyword evidence="1" id="KW-1133">Transmembrane helix</keyword>
<accession>A0A263D194</accession>
<feature type="transmembrane region" description="Helical" evidence="1">
    <location>
        <begin position="20"/>
        <end position="51"/>
    </location>
</feature>
<evidence type="ECO:0000256" key="1">
    <source>
        <dbReference type="SAM" id="Phobius"/>
    </source>
</evidence>
<dbReference type="AlphaFoldDB" id="A0A263D194"/>
<proteinExistence type="predicted"/>
<name>A0A263D194_9PSEU</name>
<keyword evidence="1" id="KW-0472">Membrane</keyword>
<evidence type="ECO:0000313" key="3">
    <source>
        <dbReference type="Proteomes" id="UP000242444"/>
    </source>
</evidence>
<keyword evidence="1" id="KW-0812">Transmembrane</keyword>
<reference evidence="2 3" key="1">
    <citation type="submission" date="2017-07" db="EMBL/GenBank/DDBJ databases">
        <title>Amycolatopsis antarcticus sp. nov., isolated from the surface of an Antarcticus brown macroalga.</title>
        <authorList>
            <person name="Wang J."/>
            <person name="Leiva S."/>
            <person name="Huang J."/>
            <person name="Huang Y."/>
        </authorList>
    </citation>
    <scope>NUCLEOTIDE SEQUENCE [LARGE SCALE GENOMIC DNA]</scope>
    <source>
        <strain evidence="2 3">AU-G6</strain>
    </source>
</reference>
<comment type="caution">
    <text evidence="2">The sequence shown here is derived from an EMBL/GenBank/DDBJ whole genome shotgun (WGS) entry which is preliminary data.</text>
</comment>
<gene>
    <name evidence="2" type="ORF">CFN78_14620</name>
</gene>
<dbReference type="Proteomes" id="UP000242444">
    <property type="component" value="Unassembled WGS sequence"/>
</dbReference>
<dbReference type="InParanoid" id="A0A263D194"/>
<sequence length="90" mass="9300">MVTPLRWLPAKDRPGKQAWLGPVALALAVISWITPVAGPVVAGVAIACAGWSMFTAREYQVDWTAAVGAVVGLGQLGFAAVLFALSVTGH</sequence>